<proteinExistence type="predicted"/>
<organism evidence="2 3">
    <name type="scientific">Paramecium primaurelia</name>
    <dbReference type="NCBI Taxonomy" id="5886"/>
    <lineage>
        <taxon>Eukaryota</taxon>
        <taxon>Sar</taxon>
        <taxon>Alveolata</taxon>
        <taxon>Ciliophora</taxon>
        <taxon>Intramacronucleata</taxon>
        <taxon>Oligohymenophorea</taxon>
        <taxon>Peniculida</taxon>
        <taxon>Parameciidae</taxon>
        <taxon>Paramecium</taxon>
    </lineage>
</organism>
<dbReference type="PROSITE" id="PS51257">
    <property type="entry name" value="PROKAR_LIPOPROTEIN"/>
    <property type="match status" value="1"/>
</dbReference>
<evidence type="ECO:0000256" key="1">
    <source>
        <dbReference type="SAM" id="SignalP"/>
    </source>
</evidence>
<dbReference type="EMBL" id="CAJJDM010000140">
    <property type="protein sequence ID" value="CAD8108454.1"/>
    <property type="molecule type" value="Genomic_DNA"/>
</dbReference>
<comment type="caution">
    <text evidence="2">The sequence shown here is derived from an EMBL/GenBank/DDBJ whole genome shotgun (WGS) entry which is preliminary data.</text>
</comment>
<evidence type="ECO:0000313" key="2">
    <source>
        <dbReference type="EMBL" id="CAD8108454.1"/>
    </source>
</evidence>
<evidence type="ECO:0008006" key="4">
    <source>
        <dbReference type="Google" id="ProtNLM"/>
    </source>
</evidence>
<keyword evidence="3" id="KW-1185">Reference proteome</keyword>
<sequence>MKIGLTLFCLILYTFASSCVSNLQQYDIFATENETLEWDMNAFFFTGENLKFNVTQESNFFEVLSPLHQLGQTTNALDLKIVSLKPLLQIDNGAWTNVFAALGLNQTCFQVLFSKDGILNQVKVPNFNESIKLRDFTNDFACYDLDFISETKVVIDCSLFDSDNPQNNINGFFIVDIDDKQYFGIELIENTQDYNDTQYRIISFHNYTFYKKDDQNLVFRSEPAWATKKALQQFILEKNSKIEVFQFTSKFTLLKNTPVAILTNAVLAKLLGIDESKLEFSLVDFKIEANGRIYILDAYNGLYVVSFKQKLLEWNLEDVINISYKSLCFGFDIHSSFNKDGTLTQRVVFVYQNTLVVLENGLQLFQLLIPKIDWYNTFQIKLSQQYIILKIRNTIHIFNIENGKKIFTQVEDASIIITNPNYEDVIGINSQTAKRYFLNNGLLRLNRLDKASSINKFVTLLAETIEEPSKRCLVTLNLLVLKKNDTQILPFNNNPFNPIIIIPSDPLILKQFASGPNLQYSSIDLIENQLKSKISQKIIQVIKLQITNIHMPGPKDIIYSDILVNENPAEFYLLLQVQSRIVYIYSCQHQYQNLEIAECLNYNTFAFPTIIDQNVGFFSWFTIYSQLIIIHQNSKFSVNIYSLRDGQMRNIYRIEFDDKNFDNQISSVAIIFDNIYIVQSGIKRVSIYQLYSPFRLLYEINQNDLHKFDMHGIFTPIKVFGNKSNILAFIQTQTSLLIGMFSTIQSPSFVIHKVIPILDGSDVEVAIGINSFFVLQTLKGEDRIEEYQCEHLQNIYKLKDIPLFNYKLQKPLTVDYSFQTGWFYVRASDGLQTVILVYQPNVLSHISLYKVLETEGLVKDGLKFNMAVDGGDQMFLYYNNNTHHQIISILSKSQLYITPNPDYLEYVNNQIIAVQISGLQGVKPITQQSLVTLLNTQSQLFIQQYLFDSKKKVFPFVKQSGYQFISMGTDWYQGQVTSFNIKCAQCVDSLSILPNIYKFRDSNFYGQILDGASFGLAGQVYLTKNSLIFEDITGQLKLKILINLKTESCHQISISADYTFILSAFQNKNKEAGLFIHKCQYQDACSQFRQGIEILKGLQMITKTQMPDQKNIIILNLNNFIVVASLDDYDTLFTISHKYIINNYYVGSNQLLIGDFDVIKYSINSNLFATILFTDINNGVYFSHFAYNDQGLLFKTTYELFKLINFSDDQFFINQDTKFYQVKVISSQLNGNILQLNVLISTNNQAQYVFAFDLDASKPTFGLPIKKSSVSLLYVLTPYGDWPAINKLAYIDGNVAIPYTDGKKIVIGIYQLSSGRPSSVKFLPFTHSISKNYNRITPESFFMIFNRVTGSTYPQLYINIDYDKRYDEYLVEYYKMRSDPQIILTNSTNYQNELVIELYLNNDFNQIQGQASLQSNSSIMETNIGIQNFKFLN</sequence>
<feature type="chain" id="PRO_5035843725" description="Transmembrane protein" evidence="1">
    <location>
        <begin position="17"/>
        <end position="1433"/>
    </location>
</feature>
<reference evidence="2" key="1">
    <citation type="submission" date="2021-01" db="EMBL/GenBank/DDBJ databases">
        <authorList>
            <consortium name="Genoscope - CEA"/>
            <person name="William W."/>
        </authorList>
    </citation>
    <scope>NUCLEOTIDE SEQUENCE</scope>
</reference>
<feature type="signal peptide" evidence="1">
    <location>
        <begin position="1"/>
        <end position="16"/>
    </location>
</feature>
<evidence type="ECO:0000313" key="3">
    <source>
        <dbReference type="Proteomes" id="UP000688137"/>
    </source>
</evidence>
<accession>A0A8S1PZ22</accession>
<dbReference type="OMA" id="TQDYNDT"/>
<keyword evidence="1" id="KW-0732">Signal</keyword>
<dbReference type="Proteomes" id="UP000688137">
    <property type="component" value="Unassembled WGS sequence"/>
</dbReference>
<protein>
    <recommendedName>
        <fullName evidence="4">Transmembrane protein</fullName>
    </recommendedName>
</protein>
<gene>
    <name evidence="2" type="ORF">PPRIM_AZ9-3.1.T1370068</name>
</gene>
<name>A0A8S1PZ22_PARPR</name>